<keyword evidence="2" id="KW-1185">Reference proteome</keyword>
<proteinExistence type="predicted"/>
<evidence type="ECO:0000313" key="1">
    <source>
        <dbReference type="EMBL" id="GAA0719829.1"/>
    </source>
</evidence>
<evidence type="ECO:0008006" key="3">
    <source>
        <dbReference type="Google" id="ProtNLM"/>
    </source>
</evidence>
<dbReference type="EMBL" id="BAAACF010000001">
    <property type="protein sequence ID" value="GAA0719829.1"/>
    <property type="molecule type" value="Genomic_DNA"/>
</dbReference>
<protein>
    <recommendedName>
        <fullName evidence="3">Antirestriction protein (ArdA)</fullName>
    </recommendedName>
</protein>
<reference evidence="1 2" key="1">
    <citation type="journal article" date="2019" name="Int. J. Syst. Evol. Microbiol.">
        <title>The Global Catalogue of Microorganisms (GCM) 10K type strain sequencing project: providing services to taxonomists for standard genome sequencing and annotation.</title>
        <authorList>
            <consortium name="The Broad Institute Genomics Platform"/>
            <consortium name="The Broad Institute Genome Sequencing Center for Infectious Disease"/>
            <person name="Wu L."/>
            <person name="Ma J."/>
        </authorList>
    </citation>
    <scope>NUCLEOTIDE SEQUENCE [LARGE SCALE GENOMIC DNA]</scope>
    <source>
        <strain evidence="1 2">JCM 1405</strain>
    </source>
</reference>
<gene>
    <name evidence="1" type="ORF">GCM10008905_08360</name>
</gene>
<accession>A0ABN1IRD5</accession>
<dbReference type="Proteomes" id="UP001500339">
    <property type="component" value="Unassembled WGS sequence"/>
</dbReference>
<name>A0ABN1IRD5_9CLOT</name>
<dbReference type="RefSeq" id="WP_343766988.1">
    <property type="nucleotide sequence ID" value="NZ_BAAACF010000001.1"/>
</dbReference>
<organism evidence="1 2">
    <name type="scientific">Clostridium malenominatum</name>
    <dbReference type="NCBI Taxonomy" id="1539"/>
    <lineage>
        <taxon>Bacteria</taxon>
        <taxon>Bacillati</taxon>
        <taxon>Bacillota</taxon>
        <taxon>Clostridia</taxon>
        <taxon>Eubacteriales</taxon>
        <taxon>Clostridiaceae</taxon>
        <taxon>Clostridium</taxon>
    </lineage>
</organism>
<sequence length="209" mass="24601">MNNYIFLTHEGCTYQPNSESDVPDIENLQVIGFSHGINPKEAFCNLIGNRTYLLNTSFDMIFCYELSKNYRECYTEFSIKDDYNAENYEQEEVNDILDKISKDMDLNIDESNWIFNAIFNIAQNNLATAKDIIINERYGNYYLGINNYSELCSSLINDEALWDNKYYYKNLYEFLLKDHSEKDLKERLQGEGWFISEGFAICLDRDVIL</sequence>
<comment type="caution">
    <text evidence="1">The sequence shown here is derived from an EMBL/GenBank/DDBJ whole genome shotgun (WGS) entry which is preliminary data.</text>
</comment>
<evidence type="ECO:0000313" key="2">
    <source>
        <dbReference type="Proteomes" id="UP001500339"/>
    </source>
</evidence>